<dbReference type="SUPFAM" id="SSF51658">
    <property type="entry name" value="Xylose isomerase-like"/>
    <property type="match status" value="1"/>
</dbReference>
<comment type="caution">
    <text evidence="2">The sequence shown here is derived from an EMBL/GenBank/DDBJ whole genome shotgun (WGS) entry which is preliminary data.</text>
</comment>
<dbReference type="RefSeq" id="WP_085051009.1">
    <property type="nucleotide sequence ID" value="NZ_LNQR01000020.1"/>
</dbReference>
<evidence type="ECO:0000313" key="2">
    <source>
        <dbReference type="EMBL" id="KWT92775.1"/>
    </source>
</evidence>
<evidence type="ECO:0000313" key="3">
    <source>
        <dbReference type="Proteomes" id="UP000060487"/>
    </source>
</evidence>
<keyword evidence="3" id="KW-1185">Reference proteome</keyword>
<sequence length="284" mass="32815">MQLNSLVYVSTSAINSLSTIECIEQCAKITNNIELSGGCNYDEGLLDKLIEIKRRLRLRFLLHGYFPPPLKHFIMNFAENSDRTRAFIKVAAACIEMLDIPYYSVHAGFQKSYGLNKEVLVDSGNSSAAYTIKDVEKSVSYYKMNYPDIRLALENLYPNPDRHCCFMIHVEEIMEMLNRFPGIYLLLDLGHLKISSRLTGFNYVEAVELLFEKYAHRILELHLSENDGLTDKHWPIYSDSVQYMIVKNYTALILKRRINVVIETRNSEFKDVKACYLLINELLS</sequence>
<feature type="domain" description="Xylose isomerase-like TIM barrel" evidence="1">
    <location>
        <begin position="42"/>
        <end position="237"/>
    </location>
</feature>
<dbReference type="EMBL" id="LNQR01000020">
    <property type="protein sequence ID" value="KWT92775.1"/>
    <property type="molecule type" value="Genomic_DNA"/>
</dbReference>
<organism evidence="2 3">
    <name type="scientific">Candidatus Magnetominusculus xianensis</name>
    <dbReference type="NCBI Taxonomy" id="1748249"/>
    <lineage>
        <taxon>Bacteria</taxon>
        <taxon>Pseudomonadati</taxon>
        <taxon>Nitrospirota</taxon>
        <taxon>Nitrospiria</taxon>
        <taxon>Nitrospirales</taxon>
        <taxon>Nitrospiraceae</taxon>
        <taxon>Candidatus Magnetominusculus</taxon>
    </lineage>
</organism>
<name>A0ABR5SIL3_9BACT</name>
<dbReference type="Gene3D" id="3.20.20.150">
    <property type="entry name" value="Divalent-metal-dependent TIM barrel enzymes"/>
    <property type="match status" value="1"/>
</dbReference>
<evidence type="ECO:0000259" key="1">
    <source>
        <dbReference type="Pfam" id="PF01261"/>
    </source>
</evidence>
<dbReference type="InterPro" id="IPR036237">
    <property type="entry name" value="Xyl_isomerase-like_sf"/>
</dbReference>
<dbReference type="Proteomes" id="UP000060487">
    <property type="component" value="Unassembled WGS sequence"/>
</dbReference>
<proteinExistence type="predicted"/>
<accession>A0ABR5SIL3</accession>
<protein>
    <submittedName>
        <fullName evidence="2">Xylose isomerase-like TIM barrel</fullName>
    </submittedName>
</protein>
<dbReference type="Pfam" id="PF01261">
    <property type="entry name" value="AP_endonuc_2"/>
    <property type="match status" value="1"/>
</dbReference>
<dbReference type="InterPro" id="IPR013022">
    <property type="entry name" value="Xyl_isomerase-like_TIM-brl"/>
</dbReference>
<reference evidence="2 3" key="1">
    <citation type="submission" date="2015-11" db="EMBL/GenBank/DDBJ databases">
        <authorList>
            <person name="Lin W."/>
        </authorList>
    </citation>
    <scope>NUCLEOTIDE SEQUENCE [LARGE SCALE GENOMIC DNA]</scope>
    <source>
        <strain evidence="2 3">HCH-1</strain>
    </source>
</reference>
<gene>
    <name evidence="2" type="ORF">ASN18_0480</name>
</gene>